<keyword evidence="1" id="KW-0812">Transmembrane</keyword>
<feature type="transmembrane region" description="Helical" evidence="1">
    <location>
        <begin position="44"/>
        <end position="64"/>
    </location>
</feature>
<evidence type="ECO:0000313" key="3">
    <source>
        <dbReference type="Proteomes" id="UP000190648"/>
    </source>
</evidence>
<comment type="caution">
    <text evidence="2">The sequence shown here is derived from an EMBL/GenBank/DDBJ whole genome shotgun (WGS) entry which is preliminary data.</text>
</comment>
<reference evidence="2 3" key="1">
    <citation type="submission" date="2016-02" db="EMBL/GenBank/DDBJ databases">
        <title>Band-tailed pigeon sequencing and assembly.</title>
        <authorList>
            <person name="Soares A.E."/>
            <person name="Novak B.J."/>
            <person name="Rice E.S."/>
            <person name="O'Connell B."/>
            <person name="Chang D."/>
            <person name="Weber S."/>
            <person name="Shapiro B."/>
        </authorList>
    </citation>
    <scope>NUCLEOTIDE SEQUENCE [LARGE SCALE GENOMIC DNA]</scope>
    <source>
        <strain evidence="2">BTP2013</strain>
        <tissue evidence="2">Blood</tissue>
    </source>
</reference>
<evidence type="ECO:0000256" key="1">
    <source>
        <dbReference type="SAM" id="Phobius"/>
    </source>
</evidence>
<accession>A0A1V4L0N4</accession>
<dbReference type="AlphaFoldDB" id="A0A1V4L0N4"/>
<gene>
    <name evidence="2" type="ORF">AV530_014852</name>
</gene>
<dbReference type="EMBL" id="LSYS01000429">
    <property type="protein sequence ID" value="OPJ90280.1"/>
    <property type="molecule type" value="Genomic_DNA"/>
</dbReference>
<keyword evidence="1" id="KW-0472">Membrane</keyword>
<name>A0A1V4L0N4_PATFA</name>
<keyword evidence="1" id="KW-1133">Transmembrane helix</keyword>
<organism evidence="2 3">
    <name type="scientific">Patagioenas fasciata monilis</name>
    <dbReference type="NCBI Taxonomy" id="372326"/>
    <lineage>
        <taxon>Eukaryota</taxon>
        <taxon>Metazoa</taxon>
        <taxon>Chordata</taxon>
        <taxon>Craniata</taxon>
        <taxon>Vertebrata</taxon>
        <taxon>Euteleostomi</taxon>
        <taxon>Archelosauria</taxon>
        <taxon>Archosauria</taxon>
        <taxon>Dinosauria</taxon>
        <taxon>Saurischia</taxon>
        <taxon>Theropoda</taxon>
        <taxon>Coelurosauria</taxon>
        <taxon>Aves</taxon>
        <taxon>Neognathae</taxon>
        <taxon>Neoaves</taxon>
        <taxon>Columbimorphae</taxon>
        <taxon>Columbiformes</taxon>
        <taxon>Columbidae</taxon>
        <taxon>Patagioenas</taxon>
    </lineage>
</organism>
<protein>
    <submittedName>
        <fullName evidence="2">Uncharacterized protein</fullName>
    </submittedName>
</protein>
<dbReference type="Proteomes" id="UP000190648">
    <property type="component" value="Unassembled WGS sequence"/>
</dbReference>
<sequence>MATFSYGLKRLPNFYTRPSEESCGKGEQHGVVGGTEGSRSENSLCCACFWHLGGVFLTTGLVWVSLSWQGALLCWSLSLTGTGGHLWISSNLSSKQ</sequence>
<evidence type="ECO:0000313" key="2">
    <source>
        <dbReference type="EMBL" id="OPJ90280.1"/>
    </source>
</evidence>
<keyword evidence="3" id="KW-1185">Reference proteome</keyword>
<proteinExistence type="predicted"/>